<feature type="coiled-coil region" evidence="10">
    <location>
        <begin position="192"/>
        <end position="219"/>
    </location>
</feature>
<accession>A0AAV8H4C0</accession>
<dbReference type="PANTHER" id="PTHR14527">
    <property type="entry name" value="PROTEIN MIS12 HOMOLOG"/>
    <property type="match status" value="1"/>
</dbReference>
<gene>
    <name evidence="13" type="ORF">LUZ62_024770</name>
</gene>
<keyword evidence="12" id="KW-0812">Transmembrane</keyword>
<evidence type="ECO:0000256" key="3">
    <source>
        <dbReference type="ARBA" id="ARBA00022454"/>
    </source>
</evidence>
<comment type="subcellular location">
    <subcellularLocation>
        <location evidence="1">Chromosome</location>
        <location evidence="1">Centromere</location>
        <location evidence="1">Kinetochore</location>
    </subcellularLocation>
</comment>
<dbReference type="PANTHER" id="PTHR14527:SF2">
    <property type="entry name" value="PROTEIN MIS12 HOMOLOG"/>
    <property type="match status" value="1"/>
</dbReference>
<reference evidence="13" key="1">
    <citation type="submission" date="2022-08" db="EMBL/GenBank/DDBJ databases">
        <authorList>
            <person name="Marques A."/>
        </authorList>
    </citation>
    <scope>NUCLEOTIDE SEQUENCE</scope>
    <source>
        <strain evidence="13">RhyPub2mFocal</strain>
        <tissue evidence="13">Leaves</tissue>
    </source>
</reference>
<feature type="transmembrane region" description="Helical" evidence="12">
    <location>
        <begin position="314"/>
        <end position="337"/>
    </location>
</feature>
<keyword evidence="3" id="KW-0158">Chromosome</keyword>
<evidence type="ECO:0000256" key="1">
    <source>
        <dbReference type="ARBA" id="ARBA00004629"/>
    </source>
</evidence>
<dbReference type="GO" id="GO:0051382">
    <property type="term" value="P:kinetochore assembly"/>
    <property type="evidence" value="ECO:0007669"/>
    <property type="project" value="TreeGrafter"/>
</dbReference>
<evidence type="ECO:0000313" key="13">
    <source>
        <dbReference type="EMBL" id="KAJ4812204.1"/>
    </source>
</evidence>
<sequence length="368" mass="41036">MAMDGGGHGVWRSSSTLALEDQVCSSLSLSLSSSPEQQINRAQFFPPLVTLTRSKRSHRSMIKTEETSHSEQMETERTRENESEAAFDSLGLNPRLFLNDVLNAVDDLTDAAFHHFLQKAPEAIGSVGDEEAQALEKGTKSIQKLVNAAKAKGFGCWETQYLKQLFSVPKGFSLSEYNDSSKDLPIEVELCDEELDSELDSLRKKLAAAGKEHEELNSEITLLEKGSNFRTKFDTSVAETLSLFEDDSIHEAFRDILKEMPKLHQKLSDMRTKSSVNVHNLLVCGSYDDAVPACDEGFSGRLEEKILHCRVIRIFKMSVVCLCIILLGILLFVHGYVSFLDQYQCFIDKATLGFRISECLGATQSYLG</sequence>
<evidence type="ECO:0000256" key="9">
    <source>
        <dbReference type="ARBA" id="ARBA00023328"/>
    </source>
</evidence>
<feature type="compositionally biased region" description="Basic and acidic residues" evidence="11">
    <location>
        <begin position="62"/>
        <end position="80"/>
    </location>
</feature>
<dbReference type="GO" id="GO:0051301">
    <property type="term" value="P:cell division"/>
    <property type="evidence" value="ECO:0007669"/>
    <property type="project" value="UniProtKB-KW"/>
</dbReference>
<feature type="region of interest" description="Disordered" evidence="11">
    <location>
        <begin position="55"/>
        <end position="80"/>
    </location>
</feature>
<dbReference type="AlphaFoldDB" id="A0AAV8H4C0"/>
<dbReference type="Proteomes" id="UP001140206">
    <property type="component" value="Chromosome 1"/>
</dbReference>
<keyword evidence="4" id="KW-0132">Cell division</keyword>
<evidence type="ECO:0000256" key="11">
    <source>
        <dbReference type="SAM" id="MobiDB-lite"/>
    </source>
</evidence>
<proteinExistence type="inferred from homology"/>
<evidence type="ECO:0000256" key="10">
    <source>
        <dbReference type="SAM" id="Coils"/>
    </source>
</evidence>
<dbReference type="EMBL" id="JAMFTS010000001">
    <property type="protein sequence ID" value="KAJ4812204.1"/>
    <property type="molecule type" value="Genomic_DNA"/>
</dbReference>
<dbReference type="GO" id="GO:0000070">
    <property type="term" value="P:mitotic sister chromatid segregation"/>
    <property type="evidence" value="ECO:0007669"/>
    <property type="project" value="TreeGrafter"/>
</dbReference>
<dbReference type="InterPro" id="IPR008685">
    <property type="entry name" value="Centromere_Mis12"/>
</dbReference>
<keyword evidence="12" id="KW-1133">Transmembrane helix</keyword>
<keyword evidence="9" id="KW-0137">Centromere</keyword>
<dbReference type="GO" id="GO:0000444">
    <property type="term" value="C:MIS12/MIND type complex"/>
    <property type="evidence" value="ECO:0007669"/>
    <property type="project" value="TreeGrafter"/>
</dbReference>
<evidence type="ECO:0000256" key="5">
    <source>
        <dbReference type="ARBA" id="ARBA00022776"/>
    </source>
</evidence>
<evidence type="ECO:0000256" key="8">
    <source>
        <dbReference type="ARBA" id="ARBA00023306"/>
    </source>
</evidence>
<dbReference type="GO" id="GO:0005634">
    <property type="term" value="C:nucleus"/>
    <property type="evidence" value="ECO:0007669"/>
    <property type="project" value="InterPro"/>
</dbReference>
<evidence type="ECO:0000256" key="4">
    <source>
        <dbReference type="ARBA" id="ARBA00022618"/>
    </source>
</evidence>
<dbReference type="Pfam" id="PF05859">
    <property type="entry name" value="Mis12"/>
    <property type="match status" value="1"/>
</dbReference>
<keyword evidence="8" id="KW-0131">Cell cycle</keyword>
<name>A0AAV8H4C0_9POAL</name>
<evidence type="ECO:0000256" key="6">
    <source>
        <dbReference type="ARBA" id="ARBA00022838"/>
    </source>
</evidence>
<keyword evidence="5" id="KW-0498">Mitosis</keyword>
<protein>
    <submittedName>
        <fullName evidence="13">Minichromosome instability 12 (Mis12)-like protein</fullName>
    </submittedName>
</protein>
<evidence type="ECO:0000313" key="14">
    <source>
        <dbReference type="Proteomes" id="UP001140206"/>
    </source>
</evidence>
<organism evidence="13 14">
    <name type="scientific">Rhynchospora pubera</name>
    <dbReference type="NCBI Taxonomy" id="906938"/>
    <lineage>
        <taxon>Eukaryota</taxon>
        <taxon>Viridiplantae</taxon>
        <taxon>Streptophyta</taxon>
        <taxon>Embryophyta</taxon>
        <taxon>Tracheophyta</taxon>
        <taxon>Spermatophyta</taxon>
        <taxon>Magnoliopsida</taxon>
        <taxon>Liliopsida</taxon>
        <taxon>Poales</taxon>
        <taxon>Cyperaceae</taxon>
        <taxon>Cyperoideae</taxon>
        <taxon>Rhynchosporeae</taxon>
        <taxon>Rhynchospora</taxon>
    </lineage>
</organism>
<evidence type="ECO:0000256" key="2">
    <source>
        <dbReference type="ARBA" id="ARBA00008643"/>
    </source>
</evidence>
<keyword evidence="7 10" id="KW-0175">Coiled coil</keyword>
<keyword evidence="6" id="KW-0995">Kinetochore</keyword>
<evidence type="ECO:0000256" key="7">
    <source>
        <dbReference type="ARBA" id="ARBA00023054"/>
    </source>
</evidence>
<keyword evidence="14" id="KW-1185">Reference proteome</keyword>
<comment type="similarity">
    <text evidence="2">Belongs to the mis12 family.</text>
</comment>
<keyword evidence="12" id="KW-0472">Membrane</keyword>
<comment type="caution">
    <text evidence="13">The sequence shown here is derived from an EMBL/GenBank/DDBJ whole genome shotgun (WGS) entry which is preliminary data.</text>
</comment>
<evidence type="ECO:0000256" key="12">
    <source>
        <dbReference type="SAM" id="Phobius"/>
    </source>
</evidence>